<reference evidence="1" key="1">
    <citation type="submission" date="2016-04" db="EMBL/GenBank/DDBJ databases">
        <authorList>
            <person name="Evans L.H."/>
            <person name="Alamgir A."/>
            <person name="Owens N."/>
            <person name="Weber N.D."/>
            <person name="Virtaneva K."/>
            <person name="Barbian K."/>
            <person name="Babar A."/>
            <person name="Rosenke K."/>
        </authorList>
    </citation>
    <scope>NUCLEOTIDE SEQUENCE</scope>
    <source>
        <strain evidence="1">92-2</strain>
    </source>
</reference>
<protein>
    <submittedName>
        <fullName evidence="1">Uncharacterized protein</fullName>
    </submittedName>
</protein>
<gene>
    <name evidence="1" type="ORF">KM92DES2_11368</name>
</gene>
<accession>A0A212JM51</accession>
<dbReference type="EMBL" id="FLUP01000001">
    <property type="protein sequence ID" value="SBW00513.1"/>
    <property type="molecule type" value="Genomic_DNA"/>
</dbReference>
<dbReference type="AlphaFoldDB" id="A0A212JM51"/>
<evidence type="ECO:0000313" key="1">
    <source>
        <dbReference type="EMBL" id="SBW00513.1"/>
    </source>
</evidence>
<organism evidence="1">
    <name type="scientific">uncultured Desulfovibrio sp</name>
    <dbReference type="NCBI Taxonomy" id="167968"/>
    <lineage>
        <taxon>Bacteria</taxon>
        <taxon>Pseudomonadati</taxon>
        <taxon>Thermodesulfobacteriota</taxon>
        <taxon>Desulfovibrionia</taxon>
        <taxon>Desulfovibrionales</taxon>
        <taxon>Desulfovibrionaceae</taxon>
        <taxon>Desulfovibrio</taxon>
        <taxon>environmental samples</taxon>
    </lineage>
</organism>
<sequence>MRMINPFLSNRLKACVNALCVILSSLRMSSLNRVGFSSRIVRIITDHLFATWSKNDRAAQSAKKTVSTFCVIAVYSCISTHLKVRN</sequence>
<proteinExistence type="predicted"/>
<name>A0A212JM51_9BACT</name>